<dbReference type="CDD" id="cd08054">
    <property type="entry name" value="gp6"/>
    <property type="match status" value="1"/>
</dbReference>
<protein>
    <recommendedName>
        <fullName evidence="3">Phage gp6-like head-tail connector protein</fullName>
    </recommendedName>
</protein>
<dbReference type="RefSeq" id="WP_307060551.1">
    <property type="nucleotide sequence ID" value="NZ_JAUSUH010000004.1"/>
</dbReference>
<organism evidence="1 2">
    <name type="scientific">Ancylobacter vacuolatus</name>
    <dbReference type="NCBI Taxonomy" id="223389"/>
    <lineage>
        <taxon>Bacteria</taxon>
        <taxon>Pseudomonadati</taxon>
        <taxon>Pseudomonadota</taxon>
        <taxon>Alphaproteobacteria</taxon>
        <taxon>Hyphomicrobiales</taxon>
        <taxon>Xanthobacteraceae</taxon>
        <taxon>Ancylobacter</taxon>
    </lineage>
</organism>
<dbReference type="Gene3D" id="1.10.3230.30">
    <property type="entry name" value="Phage gp6-like head-tail connector protein"/>
    <property type="match status" value="1"/>
</dbReference>
<evidence type="ECO:0000313" key="1">
    <source>
        <dbReference type="EMBL" id="MDQ0347858.1"/>
    </source>
</evidence>
<evidence type="ECO:0000313" key="2">
    <source>
        <dbReference type="Proteomes" id="UP001238467"/>
    </source>
</evidence>
<dbReference type="InterPro" id="IPR021146">
    <property type="entry name" value="Phage_gp6-like_head-tail"/>
</dbReference>
<dbReference type="Pfam" id="PF05135">
    <property type="entry name" value="Phage_connect_1"/>
    <property type="match status" value="1"/>
</dbReference>
<comment type="caution">
    <text evidence="1">The sequence shown here is derived from an EMBL/GenBank/DDBJ whole genome shotgun (WGS) entry which is preliminary data.</text>
</comment>
<dbReference type="EMBL" id="JAUSUH010000004">
    <property type="protein sequence ID" value="MDQ0347858.1"/>
    <property type="molecule type" value="Genomic_DNA"/>
</dbReference>
<evidence type="ECO:0008006" key="3">
    <source>
        <dbReference type="Google" id="ProtNLM"/>
    </source>
</evidence>
<dbReference type="InterPro" id="IPR006450">
    <property type="entry name" value="Phage_HK97_gp6-like"/>
</dbReference>
<name>A0ABU0DHF4_9HYPH</name>
<proteinExistence type="predicted"/>
<sequence>MDTSDIVSLAEIKAHLNITDNDDDTLLTDALEAARRHVEAWCGSFDEIEGAAPQDLVEALKQLAGHFYENREATFTGQGSVSEVPFGFHDLIGPHRKWEF</sequence>
<dbReference type="Proteomes" id="UP001238467">
    <property type="component" value="Unassembled WGS sequence"/>
</dbReference>
<gene>
    <name evidence="1" type="ORF">J2S76_002285</name>
</gene>
<reference evidence="1 2" key="1">
    <citation type="submission" date="2023-07" db="EMBL/GenBank/DDBJ databases">
        <title>Genomic Encyclopedia of Type Strains, Phase IV (KMG-IV): sequencing the most valuable type-strain genomes for metagenomic binning, comparative biology and taxonomic classification.</title>
        <authorList>
            <person name="Goeker M."/>
        </authorList>
    </citation>
    <scope>NUCLEOTIDE SEQUENCE [LARGE SCALE GENOMIC DNA]</scope>
    <source>
        <strain evidence="1 2">DSM 1277</strain>
    </source>
</reference>
<dbReference type="NCBIfam" id="TIGR01560">
    <property type="entry name" value="put_DNA_pack"/>
    <property type="match status" value="1"/>
</dbReference>
<accession>A0ABU0DHF4</accession>
<keyword evidence="2" id="KW-1185">Reference proteome</keyword>